<name>A0A803PU78_CANSA</name>
<accession>A0A803PU78</accession>
<reference evidence="1" key="1">
    <citation type="submission" date="2018-11" db="EMBL/GenBank/DDBJ databases">
        <authorList>
            <person name="Grassa J C."/>
        </authorList>
    </citation>
    <scope>NUCLEOTIDE SEQUENCE [LARGE SCALE GENOMIC DNA]</scope>
</reference>
<dbReference type="Gramene" id="evm.model.06.1384">
    <property type="protein sequence ID" value="cds.evm.model.06.1384"/>
    <property type="gene ID" value="evm.TU.06.1384"/>
</dbReference>
<keyword evidence="2" id="KW-1185">Reference proteome</keyword>
<protein>
    <submittedName>
        <fullName evidence="1">Uncharacterized protein</fullName>
    </submittedName>
</protein>
<dbReference type="EMBL" id="UZAU01000606">
    <property type="status" value="NOT_ANNOTATED_CDS"/>
    <property type="molecule type" value="Genomic_DNA"/>
</dbReference>
<dbReference type="AlphaFoldDB" id="A0A803PU78"/>
<sequence>MYLNSSVAETNIIILRHCETMSSYHRKKITIRGQENQRQNGRKVAHACRIQSVKAMAVIDSDGPDILLSFNQGEASELEHPHDNALVITLDVAHVRMKHMLVDTGSSANNLFAGVLKEMEIEDLKAQDTQVTLVGFSGESAVA</sequence>
<evidence type="ECO:0000313" key="1">
    <source>
        <dbReference type="EnsemblPlants" id="cds.evm.model.06.1384"/>
    </source>
</evidence>
<organism evidence="1 2">
    <name type="scientific">Cannabis sativa</name>
    <name type="common">Hemp</name>
    <name type="synonym">Marijuana</name>
    <dbReference type="NCBI Taxonomy" id="3483"/>
    <lineage>
        <taxon>Eukaryota</taxon>
        <taxon>Viridiplantae</taxon>
        <taxon>Streptophyta</taxon>
        <taxon>Embryophyta</taxon>
        <taxon>Tracheophyta</taxon>
        <taxon>Spermatophyta</taxon>
        <taxon>Magnoliopsida</taxon>
        <taxon>eudicotyledons</taxon>
        <taxon>Gunneridae</taxon>
        <taxon>Pentapetalae</taxon>
        <taxon>rosids</taxon>
        <taxon>fabids</taxon>
        <taxon>Rosales</taxon>
        <taxon>Cannabaceae</taxon>
        <taxon>Cannabis</taxon>
    </lineage>
</organism>
<proteinExistence type="predicted"/>
<dbReference type="EnsemblPlants" id="evm.model.06.1384">
    <property type="protein sequence ID" value="cds.evm.model.06.1384"/>
    <property type="gene ID" value="evm.TU.06.1384"/>
</dbReference>
<evidence type="ECO:0000313" key="2">
    <source>
        <dbReference type="Proteomes" id="UP000596661"/>
    </source>
</evidence>
<dbReference type="PANTHER" id="PTHR33240">
    <property type="entry name" value="OS08G0508500 PROTEIN"/>
    <property type="match status" value="1"/>
</dbReference>
<dbReference type="PANTHER" id="PTHR33240:SF8">
    <property type="entry name" value="OS03G0439900 PROTEIN"/>
    <property type="match status" value="1"/>
</dbReference>
<reference evidence="1" key="2">
    <citation type="submission" date="2021-03" db="UniProtKB">
        <authorList>
            <consortium name="EnsemblPlants"/>
        </authorList>
    </citation>
    <scope>IDENTIFICATION</scope>
</reference>
<dbReference type="Proteomes" id="UP000596661">
    <property type="component" value="Chromosome 6"/>
</dbReference>